<dbReference type="CDD" id="cd24040">
    <property type="entry name" value="ASKHA_NBD_GDA1"/>
    <property type="match status" value="1"/>
</dbReference>
<feature type="compositionally biased region" description="Basic and acidic residues" evidence="9">
    <location>
        <begin position="299"/>
        <end position="313"/>
    </location>
</feature>
<sequence length="840" mass="91630">MTPISRSPTSICYPAAAEPTVRASNSSVMATRNLNNAGLESDAGSLTRQQEGTLQPHQGRDMSSKRRGPPTKAPPAKRPSKLAKENGITAEQEAEIREAFGLFAVSHPEHEGSKEGVLKKSDVRRCLISLNLTPDKSEMSSILSTIDPLNTGYVEFVPFLSYAAIAIHSKEQGSDEDEDGDDYQGESNAEEVSAAYQLFTHGAPGPITLGHLRRVAKELREDVPDDVLKDMILEANGGVKAQLNDHALNRGPFSPLVSPSSMSSGVEVPGSQQRPGIWSYFSFSGPRRRVSVSLPRSFDPNRADASDPNAKADRHSRHRSTYSDAFMNDHKGSAVMNQGQRLRYLKTGGVIAFILLVLYFVAPRDGISRPAASHPSGGNTAAGDAQTQCTKSYSKDKPLIQYALMVDAGSTGSRIHVYKFNNCGPSPELESENFEMTPKREGGSGLSAYGDNPEAAAKSLDVLMDVALKNVPKEYQSCTPIAVKATAGLRKLGEEKSNAILAAVRKHLDNDYPFPLVSEERKGVEVMPGEMEGVYAWITVNYLLGKIGGPDKNPTAAVLDLGGGSTQIIFEPTFPDTPRGGLPTKLAEGDHKYTLNFGNRDFDLYQHSYLGYGLMEARNNLHSTVLAGLHETNKDNREYLKKPIVNPCIAPGMTREVEVQMPKGHALGDSITVNMTGPSTASPTQCRGLAEKTLHKDDECAIAPCAFRGVHQPPFEQTFATEAVYLLSYFYDRTQDLGMPESFTLRELQDLADKVCMGEKGWDSFSAVPKALDELKGRPEWCLDLNFQYELLRSGYGMPIDREVKIAKKIKGNELGWCLGASLPLLEANSGWQCKIKQVQ</sequence>
<dbReference type="PANTHER" id="PTHR11782">
    <property type="entry name" value="ADENOSINE/GUANOSINE DIPHOSPHATASE"/>
    <property type="match status" value="1"/>
</dbReference>
<dbReference type="Proteomes" id="UP000596902">
    <property type="component" value="Unassembled WGS sequence"/>
</dbReference>
<evidence type="ECO:0000256" key="6">
    <source>
        <dbReference type="PIRSR" id="PIRSR600407-1"/>
    </source>
</evidence>
<dbReference type="GO" id="GO:0000139">
    <property type="term" value="C:Golgi membrane"/>
    <property type="evidence" value="ECO:0007669"/>
    <property type="project" value="UniProtKB-SubCell"/>
</dbReference>
<evidence type="ECO:0000313" key="11">
    <source>
        <dbReference type="Proteomes" id="UP000596902"/>
    </source>
</evidence>
<dbReference type="Gene3D" id="3.30.420.150">
    <property type="entry name" value="Exopolyphosphatase. Domain 2"/>
    <property type="match status" value="1"/>
</dbReference>
<comment type="similarity">
    <text evidence="2 8">Belongs to the GDA1/CD39 NTPase family.</text>
</comment>
<feature type="region of interest" description="Disordered" evidence="9">
    <location>
        <begin position="294"/>
        <end position="325"/>
    </location>
</feature>
<dbReference type="GO" id="GO:0006487">
    <property type="term" value="P:protein N-linked glycosylation"/>
    <property type="evidence" value="ECO:0007669"/>
    <property type="project" value="TreeGrafter"/>
</dbReference>
<dbReference type="InterPro" id="IPR011992">
    <property type="entry name" value="EF-hand-dom_pair"/>
</dbReference>
<evidence type="ECO:0000256" key="4">
    <source>
        <dbReference type="ARBA" id="ARBA00037742"/>
    </source>
</evidence>
<dbReference type="PANTHER" id="PTHR11782:SF83">
    <property type="entry name" value="GUANOSINE-DIPHOSPHATASE"/>
    <property type="match status" value="1"/>
</dbReference>
<dbReference type="GO" id="GO:0004382">
    <property type="term" value="F:GDP phosphatase activity"/>
    <property type="evidence" value="ECO:0007669"/>
    <property type="project" value="UniProtKB-EC"/>
</dbReference>
<feature type="active site" description="Proton acceptor" evidence="6">
    <location>
        <position position="532"/>
    </location>
</feature>
<dbReference type="RefSeq" id="XP_038781124.1">
    <property type="nucleotide sequence ID" value="XM_038936228.1"/>
</dbReference>
<evidence type="ECO:0000256" key="3">
    <source>
        <dbReference type="ARBA" id="ARBA00022801"/>
    </source>
</evidence>
<organism evidence="10 11">
    <name type="scientific">Alternaria burnsii</name>
    <dbReference type="NCBI Taxonomy" id="1187904"/>
    <lineage>
        <taxon>Eukaryota</taxon>
        <taxon>Fungi</taxon>
        <taxon>Dikarya</taxon>
        <taxon>Ascomycota</taxon>
        <taxon>Pezizomycotina</taxon>
        <taxon>Dothideomycetes</taxon>
        <taxon>Pleosporomycetidae</taxon>
        <taxon>Pleosporales</taxon>
        <taxon>Pleosporineae</taxon>
        <taxon>Pleosporaceae</taxon>
        <taxon>Alternaria</taxon>
        <taxon>Alternaria sect. Alternaria</taxon>
    </lineage>
</organism>
<dbReference type="Gene3D" id="1.10.238.10">
    <property type="entry name" value="EF-hand"/>
    <property type="match status" value="1"/>
</dbReference>
<dbReference type="PROSITE" id="PS01238">
    <property type="entry name" value="GDA1_CD39_NTPASE"/>
    <property type="match status" value="1"/>
</dbReference>
<evidence type="ECO:0000256" key="7">
    <source>
        <dbReference type="PIRSR" id="PIRSR600407-2"/>
    </source>
</evidence>
<feature type="compositionally biased region" description="Polar residues" evidence="9">
    <location>
        <begin position="22"/>
        <end position="56"/>
    </location>
</feature>
<comment type="subcellular location">
    <subcellularLocation>
        <location evidence="1">Golgi apparatus membrane</location>
        <topology evidence="1">Single-pass type II membrane protein</topology>
    </subcellularLocation>
</comment>
<dbReference type="SUPFAM" id="SSF47473">
    <property type="entry name" value="EF-hand"/>
    <property type="match status" value="1"/>
</dbReference>
<proteinExistence type="inferred from homology"/>
<comment type="function">
    <text evidence="4">After transfer of sugars to endogenous macromolecular acceptors, the enzyme converts nucleoside diphosphates to nucleoside monophosphates which in turn exit the Golgi lumen in a coupled antiporter reaction, allowing entry of additional nucleotide sugar from the cytosol.</text>
</comment>
<reference evidence="10" key="1">
    <citation type="submission" date="2020-01" db="EMBL/GenBank/DDBJ databases">
        <authorList>
            <person name="Feng Z.H.Z."/>
        </authorList>
    </citation>
    <scope>NUCLEOTIDE SEQUENCE</scope>
    <source>
        <strain evidence="10">CBS107.38</strain>
    </source>
</reference>
<feature type="region of interest" description="Disordered" evidence="9">
    <location>
        <begin position="370"/>
        <end position="389"/>
    </location>
</feature>
<keyword evidence="11" id="KW-1185">Reference proteome</keyword>
<dbReference type="AlphaFoldDB" id="A0A8H7EAT5"/>
<dbReference type="GO" id="GO:0017111">
    <property type="term" value="F:ribonucleoside triphosphate phosphatase activity"/>
    <property type="evidence" value="ECO:0007669"/>
    <property type="project" value="TreeGrafter"/>
</dbReference>
<evidence type="ECO:0000256" key="2">
    <source>
        <dbReference type="ARBA" id="ARBA00009283"/>
    </source>
</evidence>
<reference evidence="10" key="2">
    <citation type="submission" date="2020-08" db="EMBL/GenBank/DDBJ databases">
        <title>Draft Genome Sequence of Cumin Blight Pathogen Alternaria burnsii.</title>
        <authorList>
            <person name="Feng Z."/>
        </authorList>
    </citation>
    <scope>NUCLEOTIDE SEQUENCE</scope>
    <source>
        <strain evidence="10">CBS107.38</strain>
    </source>
</reference>
<dbReference type="GO" id="GO:0045134">
    <property type="term" value="F:UDP phosphatase activity"/>
    <property type="evidence" value="ECO:0007669"/>
    <property type="project" value="TreeGrafter"/>
</dbReference>
<keyword evidence="7" id="KW-0067">ATP-binding</keyword>
<dbReference type="Gene3D" id="3.30.420.40">
    <property type="match status" value="1"/>
</dbReference>
<dbReference type="EC" id="3.6.1.42" evidence="5"/>
<evidence type="ECO:0000256" key="9">
    <source>
        <dbReference type="SAM" id="MobiDB-lite"/>
    </source>
</evidence>
<evidence type="ECO:0000256" key="5">
    <source>
        <dbReference type="ARBA" id="ARBA00038903"/>
    </source>
</evidence>
<gene>
    <name evidence="10" type="ORF">GT037_011181</name>
</gene>
<dbReference type="GO" id="GO:0005524">
    <property type="term" value="F:ATP binding"/>
    <property type="evidence" value="ECO:0007669"/>
    <property type="project" value="UniProtKB-KW"/>
</dbReference>
<feature type="binding site" evidence="7">
    <location>
        <begin position="563"/>
        <end position="567"/>
    </location>
    <ligand>
        <name>ATP</name>
        <dbReference type="ChEBI" id="CHEBI:30616"/>
    </ligand>
</feature>
<keyword evidence="7" id="KW-0547">Nucleotide-binding</keyword>
<evidence type="ECO:0000256" key="1">
    <source>
        <dbReference type="ARBA" id="ARBA00004323"/>
    </source>
</evidence>
<protein>
    <recommendedName>
        <fullName evidence="5">guanosine-diphosphatase</fullName>
        <ecNumber evidence="5">3.6.1.42</ecNumber>
    </recommendedName>
</protein>
<dbReference type="GeneID" id="62209406"/>
<comment type="caution">
    <text evidence="10">The sequence shown here is derived from an EMBL/GenBank/DDBJ whole genome shotgun (WGS) entry which is preliminary data.</text>
</comment>
<accession>A0A8H7EAT5</accession>
<feature type="region of interest" description="Disordered" evidence="9">
    <location>
        <begin position="19"/>
        <end position="86"/>
    </location>
</feature>
<dbReference type="Pfam" id="PF01150">
    <property type="entry name" value="GDA1_CD39"/>
    <property type="match status" value="1"/>
</dbReference>
<evidence type="ECO:0000313" key="10">
    <source>
        <dbReference type="EMBL" id="KAF7670730.1"/>
    </source>
</evidence>
<keyword evidence="3 8" id="KW-0378">Hydrolase</keyword>
<dbReference type="GO" id="GO:0009134">
    <property type="term" value="P:nucleoside diphosphate catabolic process"/>
    <property type="evidence" value="ECO:0007669"/>
    <property type="project" value="TreeGrafter"/>
</dbReference>
<evidence type="ECO:0000256" key="8">
    <source>
        <dbReference type="RuleBase" id="RU003833"/>
    </source>
</evidence>
<name>A0A8H7EAT5_9PLEO</name>
<dbReference type="EMBL" id="JAAABM010000029">
    <property type="protein sequence ID" value="KAF7670730.1"/>
    <property type="molecule type" value="Genomic_DNA"/>
</dbReference>
<dbReference type="InterPro" id="IPR000407">
    <property type="entry name" value="GDA1_CD39_NTPase"/>
</dbReference>